<reference evidence="1 2" key="1">
    <citation type="submission" date="2019-06" db="EMBL/GenBank/DDBJ databases">
        <authorList>
            <person name="Kincaid V.D."/>
            <person name="Fuller A."/>
            <person name="Hodges K."/>
            <person name="Bansal M."/>
            <person name="Essig J."/>
            <person name="Johnson A."/>
        </authorList>
    </citation>
    <scope>NUCLEOTIDE SEQUENCE [LARGE SCALE GENOMIC DNA]</scope>
</reference>
<dbReference type="GeneID" id="56136107"/>
<dbReference type="Proteomes" id="UP000320799">
    <property type="component" value="Segment"/>
</dbReference>
<sequence>MPFYSANRTNNRVLPANARAVDNAKQALEGIVDVQQRRYLAAFQVQGYDGILYQRMHSGKNCSCQGAGAIVNTILDREGKASKGTINELLTGKDFGVRPYGAEVFDQPVDQVLSPFKVTQTSPNGGEKFRGNTYDIGSHGGEYPNELVMTEGMNDNGNLTEFDFDEVIADFDQNTLGSTDYACPICFGTGFIGGYIPTNAVRTIVTPQDVEFGSQGYLDESKRPFIGYGSFEVRVVLPRLVIHMDSITLFNYDQKKGFDLYVDSVKVNSAPHLVTMCDGKPHVLRVVPKSTQREDPEAEAWTHLELQFNTSQTSMWFEFPRLTDGNDISKLDQTEPFQIVLSPNIVAVSSEDIITDSTYGKHYIVQGTPIWNTRNRKTLGWETNVRVLQPGEPQRLLPVRGRIPTKNRTTVEVRDNSRGPYRT</sequence>
<protein>
    <submittedName>
        <fullName evidence="1">Uncharacterized protein</fullName>
    </submittedName>
</protein>
<evidence type="ECO:0000313" key="2">
    <source>
        <dbReference type="Proteomes" id="UP000320799"/>
    </source>
</evidence>
<dbReference type="EMBL" id="MN094788">
    <property type="protein sequence ID" value="QDH83632.1"/>
    <property type="molecule type" value="Genomic_DNA"/>
</dbReference>
<organism evidence="1 2">
    <name type="scientific">Achromobacter phage Motura</name>
    <dbReference type="NCBI Taxonomy" id="2591403"/>
    <lineage>
        <taxon>Viruses</taxon>
        <taxon>Duplodnaviria</taxon>
        <taxon>Heunggongvirae</taxon>
        <taxon>Uroviricota</taxon>
        <taxon>Caudoviricetes</taxon>
        <taxon>Moturavirus</taxon>
        <taxon>Moturavirus motura</taxon>
    </lineage>
</organism>
<keyword evidence="2" id="KW-1185">Reference proteome</keyword>
<dbReference type="RefSeq" id="YP_009903831.1">
    <property type="nucleotide sequence ID" value="NC_049849.1"/>
</dbReference>
<dbReference type="KEGG" id="vg:56136107"/>
<proteinExistence type="predicted"/>
<name>A0A514CT37_9CAUD</name>
<accession>A0A514CT37</accession>
<evidence type="ECO:0000313" key="1">
    <source>
        <dbReference type="EMBL" id="QDH83632.1"/>
    </source>
</evidence>